<dbReference type="EMBL" id="FRAH01000006">
    <property type="protein sequence ID" value="SHJ80388.1"/>
    <property type="molecule type" value="Genomic_DNA"/>
</dbReference>
<dbReference type="Proteomes" id="UP000183975">
    <property type="component" value="Unassembled WGS sequence"/>
</dbReference>
<dbReference type="RefSeq" id="WP_072848928.1">
    <property type="nucleotide sequence ID" value="NZ_FRAH01000006.1"/>
</dbReference>
<reference evidence="2 3" key="1">
    <citation type="submission" date="2016-11" db="EMBL/GenBank/DDBJ databases">
        <authorList>
            <person name="Jaros S."/>
            <person name="Januszkiewicz K."/>
            <person name="Wedrychowicz H."/>
        </authorList>
    </citation>
    <scope>NUCLEOTIDE SEQUENCE [LARGE SCALE GENOMIC DNA]</scope>
    <source>
        <strain evidence="2 3">DSM 14214</strain>
    </source>
</reference>
<dbReference type="Pfam" id="PF12680">
    <property type="entry name" value="SnoaL_2"/>
    <property type="match status" value="1"/>
</dbReference>
<feature type="domain" description="SnoaL-like" evidence="1">
    <location>
        <begin position="9"/>
        <end position="107"/>
    </location>
</feature>
<dbReference type="OrthoDB" id="4203328at2"/>
<dbReference type="AlphaFoldDB" id="A0A1M6MA56"/>
<evidence type="ECO:0000259" key="1">
    <source>
        <dbReference type="Pfam" id="PF12680"/>
    </source>
</evidence>
<evidence type="ECO:0000313" key="2">
    <source>
        <dbReference type="EMBL" id="SHJ80388.1"/>
    </source>
</evidence>
<dbReference type="InterPro" id="IPR032710">
    <property type="entry name" value="NTF2-like_dom_sf"/>
</dbReference>
<dbReference type="InterPro" id="IPR037401">
    <property type="entry name" value="SnoaL-like"/>
</dbReference>
<sequence length="124" mass="15381">MRQREEIIKAWLDMWLGQELLPLEAVFTPDVHYYEFQGREYEGIDQIRRWFETWNSENRVVKWEVGRFVHDQDLTLVPFYFQNVNKEGEKREYEGVYLVEWDGDHRIQKLQEFYCKLPHYKPYA</sequence>
<proteinExistence type="predicted"/>
<dbReference type="Gene3D" id="3.10.450.50">
    <property type="match status" value="1"/>
</dbReference>
<protein>
    <submittedName>
        <fullName evidence="2">SnoaL-like domain-containing protein</fullName>
    </submittedName>
</protein>
<name>A0A1M6MA56_9FIRM</name>
<dbReference type="SUPFAM" id="SSF54427">
    <property type="entry name" value="NTF2-like"/>
    <property type="match status" value="1"/>
</dbReference>
<keyword evidence="3" id="KW-1185">Reference proteome</keyword>
<accession>A0A1M6MA56</accession>
<organism evidence="2 3">
    <name type="scientific">Anaerotignum lactatifermentans DSM 14214</name>
    <dbReference type="NCBI Taxonomy" id="1121323"/>
    <lineage>
        <taxon>Bacteria</taxon>
        <taxon>Bacillati</taxon>
        <taxon>Bacillota</taxon>
        <taxon>Clostridia</taxon>
        <taxon>Lachnospirales</taxon>
        <taxon>Anaerotignaceae</taxon>
        <taxon>Anaerotignum</taxon>
    </lineage>
</organism>
<evidence type="ECO:0000313" key="3">
    <source>
        <dbReference type="Proteomes" id="UP000183975"/>
    </source>
</evidence>
<gene>
    <name evidence="2" type="ORF">SAMN02745138_00543</name>
</gene>